<proteinExistence type="predicted"/>
<protein>
    <submittedName>
        <fullName evidence="1">Uncharacterized protein</fullName>
    </submittedName>
</protein>
<evidence type="ECO:0000313" key="1">
    <source>
        <dbReference type="EMBL" id="QOW01877.1"/>
    </source>
</evidence>
<organism evidence="1 2">
    <name type="scientific">Rhodococcus pyridinivorans</name>
    <dbReference type="NCBI Taxonomy" id="103816"/>
    <lineage>
        <taxon>Bacteria</taxon>
        <taxon>Bacillati</taxon>
        <taxon>Actinomycetota</taxon>
        <taxon>Actinomycetes</taxon>
        <taxon>Mycobacteriales</taxon>
        <taxon>Nocardiaceae</taxon>
        <taxon>Rhodococcus</taxon>
    </lineage>
</organism>
<sequence>MTATMDAADQGLATKAARIQAMRARLSVLDPDQSRLFAETAAAASDAQSNALDELTEVIESRGVAMGFYRESRPRAFLAHEAVCRDARLPGVFPYGAEAAAVSASAAILYENEALVAGHGVRSALLAPVVAILGPERDWTVPEAG</sequence>
<dbReference type="RefSeq" id="WP_193904155.1">
    <property type="nucleotide sequence ID" value="NZ_CP063453.1"/>
</dbReference>
<accession>A0A7M2XVL5</accession>
<evidence type="ECO:0000313" key="2">
    <source>
        <dbReference type="Proteomes" id="UP000593818"/>
    </source>
</evidence>
<dbReference type="AlphaFoldDB" id="A0A7M2XVL5"/>
<name>A0A7M2XVL5_9NOCA</name>
<dbReference type="EMBL" id="CP063453">
    <property type="protein sequence ID" value="QOW01877.1"/>
    <property type="molecule type" value="Genomic_DNA"/>
</dbReference>
<dbReference type="Proteomes" id="UP000593818">
    <property type="component" value="Plasmid pSID"/>
</dbReference>
<geneLocation type="plasmid" evidence="1 2">
    <name>pSID</name>
</geneLocation>
<reference evidence="1 2" key="1">
    <citation type="submission" date="2020-10" db="EMBL/GenBank/DDBJ databases">
        <title>Whole genome sequence of oil-degrading bacteria Rhodococcus pyridinivorans strain 5Ap.</title>
        <authorList>
            <person name="Akhremchuk A.E."/>
            <person name="Valentovich L.N."/>
            <person name="Charniauskaya M.I."/>
            <person name="Bukliarevich H.A."/>
            <person name="Titok M.A."/>
        </authorList>
    </citation>
    <scope>NUCLEOTIDE SEQUENCE [LARGE SCALE GENOMIC DNA]</scope>
    <source>
        <strain evidence="1 2">5Ap</strain>
        <plasmid evidence="1 2">pSID</plasmid>
    </source>
</reference>
<keyword evidence="2" id="KW-1185">Reference proteome</keyword>
<keyword evidence="1" id="KW-0614">Plasmid</keyword>
<gene>
    <name evidence="1" type="ORF">INP59_27365</name>
</gene>